<name>A0A0J1HFW5_9GAMM</name>
<comment type="caution">
    <text evidence="2">The sequence shown here is derived from an EMBL/GenBank/DDBJ whole genome shotgun (WGS) entry which is preliminary data.</text>
</comment>
<dbReference type="EMBL" id="LDOU01000006">
    <property type="protein sequence ID" value="KLV10531.1"/>
    <property type="molecule type" value="Genomic_DNA"/>
</dbReference>
<dbReference type="Pfam" id="PF05861">
    <property type="entry name" value="PhnI"/>
    <property type="match status" value="1"/>
</dbReference>
<dbReference type="RefSeq" id="WP_047884696.1">
    <property type="nucleotide sequence ID" value="NZ_LDOU01000006.1"/>
</dbReference>
<keyword evidence="3" id="KW-1185">Reference proteome</keyword>
<dbReference type="STRING" id="320778.ABT57_08360"/>
<dbReference type="GO" id="GO:0019634">
    <property type="term" value="P:organic phosphonate metabolic process"/>
    <property type="evidence" value="ECO:0007669"/>
    <property type="project" value="InterPro"/>
</dbReference>
<sequence length="386" mass="42441">MYVAVKGGETAINAAHDLLAKKRRGDITVAGLSVAQIAGQLPLVVDRIMNEGGIYDRELAGLAFKQASGDLIEAIFLLRAFRTTLPRFGIANPVDTATMQIERRVSATFKDLPGGQILGPTYDYTHRLLDFSLLAGCPEVAANLAATGAKGGKQNRNQDSQFQESQYQDSKQPVNEPTEHVEASSLTCGNAFDWIAKAGLLVEEHDSGAEPYDLTESPLAFPATRPTRLQNLIRGDEGFLIGIAYSIIRGYGDSHPFCGEMRTGQTEIRFEPEELGFEICIGELQLTECQMINGYSPAQRTPQFTRGYGLTFGRAETKAMAVALVDRALQAEEYGEEQSSPAQDPEFILYHSDIVDAVGFVSHFRLPHYVDFQSELHMLRQMRAAK</sequence>
<dbReference type="AlphaFoldDB" id="A0A0J1HFW5"/>
<proteinExistence type="predicted"/>
<dbReference type="Proteomes" id="UP000035909">
    <property type="component" value="Unassembled WGS sequence"/>
</dbReference>
<dbReference type="InterPro" id="IPR008773">
    <property type="entry name" value="PhnI"/>
</dbReference>
<accession>A0A0J1HFW5</accession>
<dbReference type="OrthoDB" id="9790536at2"/>
<dbReference type="PATRIC" id="fig|320778.3.peg.1814"/>
<evidence type="ECO:0000313" key="2">
    <source>
        <dbReference type="EMBL" id="KLV10531.1"/>
    </source>
</evidence>
<feature type="region of interest" description="Disordered" evidence="1">
    <location>
        <begin position="148"/>
        <end position="178"/>
    </location>
</feature>
<keyword evidence="2" id="KW-0456">Lyase</keyword>
<dbReference type="PIRSF" id="PIRSF007313">
    <property type="entry name" value="PhnI"/>
    <property type="match status" value="1"/>
</dbReference>
<evidence type="ECO:0000313" key="3">
    <source>
        <dbReference type="Proteomes" id="UP000035909"/>
    </source>
</evidence>
<feature type="compositionally biased region" description="Polar residues" evidence="1">
    <location>
        <begin position="154"/>
        <end position="175"/>
    </location>
</feature>
<evidence type="ECO:0000256" key="1">
    <source>
        <dbReference type="SAM" id="MobiDB-lite"/>
    </source>
</evidence>
<reference evidence="2 3" key="1">
    <citation type="submission" date="2015-05" db="EMBL/GenBank/DDBJ databases">
        <title>Photobacterium galathea sp. nov.</title>
        <authorList>
            <person name="Machado H."/>
            <person name="Gram L."/>
        </authorList>
    </citation>
    <scope>NUCLEOTIDE SEQUENCE [LARGE SCALE GENOMIC DNA]</scope>
    <source>
        <strain evidence="2 3">DSM 22954</strain>
    </source>
</reference>
<dbReference type="GO" id="GO:0016829">
    <property type="term" value="F:lyase activity"/>
    <property type="evidence" value="ECO:0007669"/>
    <property type="project" value="UniProtKB-KW"/>
</dbReference>
<organism evidence="2 3">
    <name type="scientific">Photobacterium ganghwense</name>
    <dbReference type="NCBI Taxonomy" id="320778"/>
    <lineage>
        <taxon>Bacteria</taxon>
        <taxon>Pseudomonadati</taxon>
        <taxon>Pseudomonadota</taxon>
        <taxon>Gammaproteobacteria</taxon>
        <taxon>Vibrionales</taxon>
        <taxon>Vibrionaceae</taxon>
        <taxon>Photobacterium</taxon>
    </lineage>
</organism>
<gene>
    <name evidence="2" type="ORF">ABT57_08360</name>
</gene>
<protein>
    <submittedName>
        <fullName evidence="2">Carbon-phosphorus lyase complex subunit PhnI</fullName>
    </submittedName>
</protein>